<evidence type="ECO:0008006" key="2">
    <source>
        <dbReference type="Google" id="ProtNLM"/>
    </source>
</evidence>
<reference evidence="1" key="1">
    <citation type="journal article" date="2019" name="MBio">
        <title>Virus Genomes from Deep Sea Sediments Expand the Ocean Megavirome and Support Independent Origins of Viral Gigantism.</title>
        <authorList>
            <person name="Backstrom D."/>
            <person name="Yutin N."/>
            <person name="Jorgensen S.L."/>
            <person name="Dharamshi J."/>
            <person name="Homa F."/>
            <person name="Zaremba-Niedwiedzka K."/>
            <person name="Spang A."/>
            <person name="Wolf Y.I."/>
            <person name="Koonin E.V."/>
            <person name="Ettema T.J."/>
        </authorList>
    </citation>
    <scope>NUCLEOTIDE SEQUENCE</scope>
</reference>
<sequence length="180" mass="21033">MDRAKGWVLGAHNHKIQYIDRFIEKQRNHYKLDPVNQQVTKSDIFAFSVFSALGMYNTTEDFLKYVWLEMYKGNFFQPCLGDYYRSLVYYGDQKTIDWLASVTTKSNEDNCLMQMRKDLLANNTSSNILYHIDRYYVWSDPSTRHTMLWEPLMLSGKTDTILELKKQGLFLCGGTGCSSV</sequence>
<evidence type="ECO:0000313" key="1">
    <source>
        <dbReference type="EMBL" id="QBK92318.1"/>
    </source>
</evidence>
<protein>
    <recommendedName>
        <fullName evidence="2">ERAP1-like C-terminal domain-containing protein</fullName>
    </recommendedName>
</protein>
<name>A0A481Z8U5_9VIRU</name>
<accession>A0A481Z8U5</accession>
<dbReference type="EMBL" id="MK500573">
    <property type="protein sequence ID" value="QBK92318.1"/>
    <property type="molecule type" value="Genomic_DNA"/>
</dbReference>
<proteinExistence type="predicted"/>
<gene>
    <name evidence="1" type="ORF">LCPAC304_06650</name>
</gene>
<organism evidence="1">
    <name type="scientific">Pithovirus LCPAC304</name>
    <dbReference type="NCBI Taxonomy" id="2506594"/>
    <lineage>
        <taxon>Viruses</taxon>
        <taxon>Pithoviruses</taxon>
    </lineage>
</organism>